<comment type="caution">
    <text evidence="2">The sequence shown here is derived from an EMBL/GenBank/DDBJ whole genome shotgun (WGS) entry which is preliminary data.</text>
</comment>
<dbReference type="Proteomes" id="UP000314294">
    <property type="component" value="Unassembled WGS sequence"/>
</dbReference>
<feature type="region of interest" description="Disordered" evidence="1">
    <location>
        <begin position="131"/>
        <end position="165"/>
    </location>
</feature>
<keyword evidence="3" id="KW-1185">Reference proteome</keyword>
<evidence type="ECO:0000256" key="1">
    <source>
        <dbReference type="SAM" id="MobiDB-lite"/>
    </source>
</evidence>
<evidence type="ECO:0000313" key="3">
    <source>
        <dbReference type="Proteomes" id="UP000314294"/>
    </source>
</evidence>
<name>A0A4Z2FIQ8_9TELE</name>
<accession>A0A4Z2FIQ8</accession>
<dbReference type="AlphaFoldDB" id="A0A4Z2FIQ8"/>
<evidence type="ECO:0000313" key="2">
    <source>
        <dbReference type="EMBL" id="TNN41078.1"/>
    </source>
</evidence>
<reference evidence="2 3" key="1">
    <citation type="submission" date="2019-03" db="EMBL/GenBank/DDBJ databases">
        <title>First draft genome of Liparis tanakae, snailfish: a comprehensive survey of snailfish specific genes.</title>
        <authorList>
            <person name="Kim W."/>
            <person name="Song I."/>
            <person name="Jeong J.-H."/>
            <person name="Kim D."/>
            <person name="Kim S."/>
            <person name="Ryu S."/>
            <person name="Song J.Y."/>
            <person name="Lee S.K."/>
        </authorList>
    </citation>
    <scope>NUCLEOTIDE SEQUENCE [LARGE SCALE GENOMIC DNA]</scope>
    <source>
        <tissue evidence="2">Muscle</tissue>
    </source>
</reference>
<sequence>MDEFLLPALIPWRAARCPTGPAAGQISWLKRAENIFIYPECGHETRSRSSEHPSVIWGFNYLDRVTNPTLTQRVHLQLLPQADLLQAVVEVGLRAAADGLVHRVVDGLGLVPVAPHGDTTRRAGEATIERRTQHGISGIPSASASDNTGDPIGGWEDPGPGGTPAERAVQIYWTRPVGLVV</sequence>
<organism evidence="2 3">
    <name type="scientific">Liparis tanakae</name>
    <name type="common">Tanaka's snailfish</name>
    <dbReference type="NCBI Taxonomy" id="230148"/>
    <lineage>
        <taxon>Eukaryota</taxon>
        <taxon>Metazoa</taxon>
        <taxon>Chordata</taxon>
        <taxon>Craniata</taxon>
        <taxon>Vertebrata</taxon>
        <taxon>Euteleostomi</taxon>
        <taxon>Actinopterygii</taxon>
        <taxon>Neopterygii</taxon>
        <taxon>Teleostei</taxon>
        <taxon>Neoteleostei</taxon>
        <taxon>Acanthomorphata</taxon>
        <taxon>Eupercaria</taxon>
        <taxon>Perciformes</taxon>
        <taxon>Cottioidei</taxon>
        <taxon>Cottales</taxon>
        <taxon>Liparidae</taxon>
        <taxon>Liparis</taxon>
    </lineage>
</organism>
<proteinExistence type="predicted"/>
<dbReference type="EMBL" id="SRLO01001136">
    <property type="protein sequence ID" value="TNN41078.1"/>
    <property type="molecule type" value="Genomic_DNA"/>
</dbReference>
<gene>
    <name evidence="2" type="ORF">EYF80_048742</name>
</gene>
<protein>
    <submittedName>
        <fullName evidence="2">Uncharacterized protein</fullName>
    </submittedName>
</protein>